<dbReference type="AlphaFoldDB" id="A0A1Y1X983"/>
<evidence type="ECO:0008006" key="4">
    <source>
        <dbReference type="Google" id="ProtNLM"/>
    </source>
</evidence>
<feature type="coiled-coil region" evidence="1">
    <location>
        <begin position="43"/>
        <end position="83"/>
    </location>
</feature>
<evidence type="ECO:0000256" key="1">
    <source>
        <dbReference type="SAM" id="Coils"/>
    </source>
</evidence>
<evidence type="ECO:0000313" key="2">
    <source>
        <dbReference type="EMBL" id="ORX82278.1"/>
    </source>
</evidence>
<dbReference type="InterPro" id="IPR029063">
    <property type="entry name" value="SAM-dependent_MTases_sf"/>
</dbReference>
<keyword evidence="1" id="KW-0175">Coiled coil</keyword>
<organism evidence="2 3">
    <name type="scientific">Anaeromyces robustus</name>
    <dbReference type="NCBI Taxonomy" id="1754192"/>
    <lineage>
        <taxon>Eukaryota</taxon>
        <taxon>Fungi</taxon>
        <taxon>Fungi incertae sedis</taxon>
        <taxon>Chytridiomycota</taxon>
        <taxon>Chytridiomycota incertae sedis</taxon>
        <taxon>Neocallimastigomycetes</taxon>
        <taxon>Neocallimastigales</taxon>
        <taxon>Neocallimastigaceae</taxon>
        <taxon>Anaeromyces</taxon>
    </lineage>
</organism>
<dbReference type="Gene3D" id="3.40.50.150">
    <property type="entry name" value="Vaccinia Virus protein VP39"/>
    <property type="match status" value="1"/>
</dbReference>
<gene>
    <name evidence="2" type="ORF">BCR32DRAFT_292777</name>
</gene>
<evidence type="ECO:0000313" key="3">
    <source>
        <dbReference type="Proteomes" id="UP000193944"/>
    </source>
</evidence>
<comment type="caution">
    <text evidence="2">The sequence shown here is derived from an EMBL/GenBank/DDBJ whole genome shotgun (WGS) entry which is preliminary data.</text>
</comment>
<accession>A0A1Y1X983</accession>
<dbReference type="PANTHER" id="PTHR43675:SF1">
    <property type="entry name" value="RIKEN CDNA 2700097O09 GENE"/>
    <property type="match status" value="1"/>
</dbReference>
<dbReference type="STRING" id="1754192.A0A1Y1X983"/>
<protein>
    <recommendedName>
        <fullName evidence="4">Methyltransferase type 11 domain-containing protein</fullName>
    </recommendedName>
</protein>
<dbReference type="SUPFAM" id="SSF53335">
    <property type="entry name" value="S-adenosyl-L-methionine-dependent methyltransferases"/>
    <property type="match status" value="1"/>
</dbReference>
<reference evidence="2 3" key="2">
    <citation type="submission" date="2016-08" db="EMBL/GenBank/DDBJ databases">
        <title>Pervasive Adenine N6-methylation of Active Genes in Fungi.</title>
        <authorList>
            <consortium name="DOE Joint Genome Institute"/>
            <person name="Mondo S.J."/>
            <person name="Dannebaum R.O."/>
            <person name="Kuo R.C."/>
            <person name="Labutti K."/>
            <person name="Haridas S."/>
            <person name="Kuo A."/>
            <person name="Salamov A."/>
            <person name="Ahrendt S.R."/>
            <person name="Lipzen A."/>
            <person name="Sullivan W."/>
            <person name="Andreopoulos W.B."/>
            <person name="Clum A."/>
            <person name="Lindquist E."/>
            <person name="Daum C."/>
            <person name="Ramamoorthy G.K."/>
            <person name="Gryganskyi A."/>
            <person name="Culley D."/>
            <person name="Magnuson J.K."/>
            <person name="James T.Y."/>
            <person name="O'Malley M.A."/>
            <person name="Stajich J.E."/>
            <person name="Spatafora J.W."/>
            <person name="Visel A."/>
            <person name="Grigoriev I.V."/>
        </authorList>
    </citation>
    <scope>NUCLEOTIDE SEQUENCE [LARGE SCALE GENOMIC DNA]</scope>
    <source>
        <strain evidence="2 3">S4</strain>
    </source>
</reference>
<name>A0A1Y1X983_9FUNG</name>
<proteinExistence type="predicted"/>
<dbReference type="GO" id="GO:0008168">
    <property type="term" value="F:methyltransferase activity"/>
    <property type="evidence" value="ECO:0007669"/>
    <property type="project" value="TreeGrafter"/>
</dbReference>
<dbReference type="Proteomes" id="UP000193944">
    <property type="component" value="Unassembled WGS sequence"/>
</dbReference>
<dbReference type="PANTHER" id="PTHR43675">
    <property type="entry name" value="ARSENITE METHYLTRANSFERASE"/>
    <property type="match status" value="1"/>
</dbReference>
<dbReference type="EMBL" id="MCFG01000099">
    <property type="protein sequence ID" value="ORX82278.1"/>
    <property type="molecule type" value="Genomic_DNA"/>
</dbReference>
<keyword evidence="3" id="KW-1185">Reference proteome</keyword>
<dbReference type="OrthoDB" id="15794at2759"/>
<reference evidence="2 3" key="1">
    <citation type="submission" date="2016-08" db="EMBL/GenBank/DDBJ databases">
        <title>A Parts List for Fungal Cellulosomes Revealed by Comparative Genomics.</title>
        <authorList>
            <consortium name="DOE Joint Genome Institute"/>
            <person name="Haitjema C.H."/>
            <person name="Gilmore S.P."/>
            <person name="Henske J.K."/>
            <person name="Solomon K.V."/>
            <person name="De Groot R."/>
            <person name="Kuo A."/>
            <person name="Mondo S.J."/>
            <person name="Salamov A.A."/>
            <person name="Labutti K."/>
            <person name="Zhao Z."/>
            <person name="Chiniquy J."/>
            <person name="Barry K."/>
            <person name="Brewer H.M."/>
            <person name="Purvine S.O."/>
            <person name="Wright A.T."/>
            <person name="Boxma B."/>
            <person name="Van Alen T."/>
            <person name="Hackstein J.H."/>
            <person name="Baker S.E."/>
            <person name="Grigoriev I.V."/>
            <person name="O'Malley M.A."/>
        </authorList>
    </citation>
    <scope>NUCLEOTIDE SEQUENCE [LARGE SCALE GENOMIC DNA]</scope>
    <source>
        <strain evidence="2 3">S4</strain>
    </source>
</reference>
<sequence>MPSSSIKKAKTDFGKIISSLNDEELHEFLHYIKEAVAQQEKIYHANEISEEMLQEELEREQEEDRIEKANEQLNKIVLDLRKKLPLNAEAPDETITIPKNSKEFEGYTKDNTVNVDSFLYDEKALDELEENENFSFNYCADCLSRNIKPLNFISHSASIVKLNYLFNVALKDEIKNIKNLVDVGSRLGAVLYTAYYYTPIENIIGVELNPTFSRLSKNVIKDYNMDENRISVYCDNILNRATELQNADIVVLNNVFQFFIKKKAAQRNLWKFLHENITKKGAIIIAMPSLEEQLAEVNSPINLKQWLKPFHLERDLSMYDENEAEDIMNMFFYRVI</sequence>
<dbReference type="InterPro" id="IPR026669">
    <property type="entry name" value="Arsenite_MeTrfase-like"/>
</dbReference>